<dbReference type="Pfam" id="PF18660">
    <property type="entry name" value="Tsi6"/>
    <property type="match status" value="1"/>
</dbReference>
<dbReference type="HOGENOM" id="CLU_2702372_0_0_6"/>
<dbReference type="Proteomes" id="UP000011859">
    <property type="component" value="Chromosome"/>
</dbReference>
<feature type="domain" description="Tsi6" evidence="1">
    <location>
        <begin position="7"/>
        <end position="65"/>
    </location>
</feature>
<proteinExistence type="predicted"/>
<evidence type="ECO:0000313" key="2">
    <source>
        <dbReference type="EMBL" id="AGG90303.1"/>
    </source>
</evidence>
<keyword evidence="3" id="KW-1185">Reference proteome</keyword>
<gene>
    <name evidence="2" type="ORF">R2APBS1_3234</name>
</gene>
<dbReference type="InterPro" id="IPR040818">
    <property type="entry name" value="Tsi6"/>
</dbReference>
<accession>M4NKU3</accession>
<name>M4NKU3_9GAMM</name>
<protein>
    <recommendedName>
        <fullName evidence="1">Tsi6 domain-containing protein</fullName>
    </recommendedName>
</protein>
<organism evidence="2 3">
    <name type="scientific">Rhodanobacter denitrificans</name>
    <dbReference type="NCBI Taxonomy" id="666685"/>
    <lineage>
        <taxon>Bacteria</taxon>
        <taxon>Pseudomonadati</taxon>
        <taxon>Pseudomonadota</taxon>
        <taxon>Gammaproteobacteria</taxon>
        <taxon>Lysobacterales</taxon>
        <taxon>Rhodanobacteraceae</taxon>
        <taxon>Rhodanobacter</taxon>
    </lineage>
</organism>
<dbReference type="EMBL" id="CP003470">
    <property type="protein sequence ID" value="AGG90303.1"/>
    <property type="molecule type" value="Genomic_DNA"/>
</dbReference>
<sequence length="73" mass="8211">MRVCQGTPGYGVYIHANQQLTRMLAELGHPYLPTTPEREWVDIGLMAAKELEAVDPEFANALMDADHDFKHPC</sequence>
<dbReference type="AlphaFoldDB" id="M4NKU3"/>
<evidence type="ECO:0000313" key="3">
    <source>
        <dbReference type="Proteomes" id="UP000011859"/>
    </source>
</evidence>
<dbReference type="KEGG" id="rhd:R2APBS1_3234"/>
<reference evidence="2 3" key="1">
    <citation type="submission" date="2012-04" db="EMBL/GenBank/DDBJ databases">
        <title>Complete genome of Rhodanobacter sp. 2APBS1.</title>
        <authorList>
            <consortium name="US DOE Joint Genome Institute"/>
            <person name="Huntemann M."/>
            <person name="Wei C.-L."/>
            <person name="Han J."/>
            <person name="Detter J.C."/>
            <person name="Han C."/>
            <person name="Tapia R."/>
            <person name="Munk A.C.C."/>
            <person name="Chen A."/>
            <person name="Krypides N."/>
            <person name="Mavromatis K."/>
            <person name="Markowitz V."/>
            <person name="Szeto E."/>
            <person name="Ivanova N."/>
            <person name="Mikhailova N."/>
            <person name="Ovchinnikova G."/>
            <person name="Pagani I."/>
            <person name="Pati A."/>
            <person name="Goodwin L."/>
            <person name="Peters L."/>
            <person name="Pitluck S."/>
            <person name="Woyke T."/>
            <person name="Prakash O."/>
            <person name="Elkins J."/>
            <person name="Brown S."/>
            <person name="Palumbo A."/>
            <person name="Hemme C."/>
            <person name="Zhou J."/>
            <person name="Watson D."/>
            <person name="Jardine P."/>
            <person name="Kostka J."/>
            <person name="Green S."/>
        </authorList>
    </citation>
    <scope>NUCLEOTIDE SEQUENCE [LARGE SCALE GENOMIC DNA]</scope>
    <source>
        <strain evidence="2 3">2APBS1</strain>
    </source>
</reference>
<evidence type="ECO:0000259" key="1">
    <source>
        <dbReference type="Pfam" id="PF18660"/>
    </source>
</evidence>